<evidence type="ECO:0000256" key="3">
    <source>
        <dbReference type="ARBA" id="ARBA00023163"/>
    </source>
</evidence>
<dbReference type="Pfam" id="PF14525">
    <property type="entry name" value="AraC_binding_2"/>
    <property type="match status" value="1"/>
</dbReference>
<feature type="domain" description="HTH araC/xylS-type" evidence="4">
    <location>
        <begin position="200"/>
        <end position="301"/>
    </location>
</feature>
<evidence type="ECO:0000313" key="6">
    <source>
        <dbReference type="Proteomes" id="UP001499967"/>
    </source>
</evidence>
<organism evidence="5 6">
    <name type="scientific">Pseudonocardia zijingensis</name>
    <dbReference type="NCBI Taxonomy" id="153376"/>
    <lineage>
        <taxon>Bacteria</taxon>
        <taxon>Bacillati</taxon>
        <taxon>Actinomycetota</taxon>
        <taxon>Actinomycetes</taxon>
        <taxon>Pseudonocardiales</taxon>
        <taxon>Pseudonocardiaceae</taxon>
        <taxon>Pseudonocardia</taxon>
    </lineage>
</organism>
<protein>
    <recommendedName>
        <fullName evidence="4">HTH araC/xylS-type domain-containing protein</fullName>
    </recommendedName>
</protein>
<keyword evidence="1" id="KW-0805">Transcription regulation</keyword>
<comment type="caution">
    <text evidence="5">The sequence shown here is derived from an EMBL/GenBank/DDBJ whole genome shotgun (WGS) entry which is preliminary data.</text>
</comment>
<dbReference type="Proteomes" id="UP001499967">
    <property type="component" value="Unassembled WGS sequence"/>
</dbReference>
<evidence type="ECO:0000256" key="1">
    <source>
        <dbReference type="ARBA" id="ARBA00023015"/>
    </source>
</evidence>
<proteinExistence type="predicted"/>
<dbReference type="Gene3D" id="1.10.10.60">
    <property type="entry name" value="Homeodomain-like"/>
    <property type="match status" value="1"/>
</dbReference>
<reference evidence="5 6" key="1">
    <citation type="journal article" date="2019" name="Int. J. Syst. Evol. Microbiol.">
        <title>The Global Catalogue of Microorganisms (GCM) 10K type strain sequencing project: providing services to taxonomists for standard genome sequencing and annotation.</title>
        <authorList>
            <consortium name="The Broad Institute Genomics Platform"/>
            <consortium name="The Broad Institute Genome Sequencing Center for Infectious Disease"/>
            <person name="Wu L."/>
            <person name="Ma J."/>
        </authorList>
    </citation>
    <scope>NUCLEOTIDE SEQUENCE [LARGE SCALE GENOMIC DNA]</scope>
    <source>
        <strain evidence="5 6">JCM 11117</strain>
    </source>
</reference>
<dbReference type="PANTHER" id="PTHR46796:SF12">
    <property type="entry name" value="HTH-TYPE DNA-BINDING TRANSCRIPTIONAL ACTIVATOR EUTR"/>
    <property type="match status" value="1"/>
</dbReference>
<name>A0ABN1P7E4_9PSEU</name>
<dbReference type="InterPro" id="IPR035418">
    <property type="entry name" value="AraC-bd_2"/>
</dbReference>
<dbReference type="PANTHER" id="PTHR46796">
    <property type="entry name" value="HTH-TYPE TRANSCRIPTIONAL ACTIVATOR RHAS-RELATED"/>
    <property type="match status" value="1"/>
</dbReference>
<accession>A0ABN1P7E4</accession>
<dbReference type="Pfam" id="PF12833">
    <property type="entry name" value="HTH_18"/>
    <property type="match status" value="1"/>
</dbReference>
<dbReference type="EMBL" id="BAAAHP010000018">
    <property type="protein sequence ID" value="GAA0923725.1"/>
    <property type="molecule type" value="Genomic_DNA"/>
</dbReference>
<gene>
    <name evidence="5" type="ORF">GCM10009559_08050</name>
</gene>
<dbReference type="PROSITE" id="PS01124">
    <property type="entry name" value="HTH_ARAC_FAMILY_2"/>
    <property type="match status" value="1"/>
</dbReference>
<evidence type="ECO:0000259" key="4">
    <source>
        <dbReference type="PROSITE" id="PS01124"/>
    </source>
</evidence>
<sequence length="305" mass="33143">MFAVGSTRLAVVDGTSAQEIVVDGQPVPRRVHREVAVDETRFPHARRVRTPDGASSGYTVAVPNAGASEITHRGRTVDLDTSRAAVAQPEGEIDMRCGDGFAYYSVRIRPEVVVDALEHRLGHPVGRPLELGAWFDLRTPAGRAWNGMVRRLASSSLLDDPVLAAPLEETLAVRLLFAVDHRYREELDGSIRSWAPGPVRRMVDAIEESPRHPFTLGELSDIAGVGVRSLCLGCRRHLDTSPAGRLNATRLAAAHRELAAADAGWTTATAVASGWGFADPARFAAEYADRYREPPWLTLRGPAYA</sequence>
<dbReference type="InterPro" id="IPR050204">
    <property type="entry name" value="AraC_XylS_family_regulators"/>
</dbReference>
<keyword evidence="3" id="KW-0804">Transcription</keyword>
<keyword evidence="6" id="KW-1185">Reference proteome</keyword>
<evidence type="ECO:0000256" key="2">
    <source>
        <dbReference type="ARBA" id="ARBA00023125"/>
    </source>
</evidence>
<evidence type="ECO:0000313" key="5">
    <source>
        <dbReference type="EMBL" id="GAA0923725.1"/>
    </source>
</evidence>
<dbReference type="SMART" id="SM00342">
    <property type="entry name" value="HTH_ARAC"/>
    <property type="match status" value="1"/>
</dbReference>
<dbReference type="InterPro" id="IPR018060">
    <property type="entry name" value="HTH_AraC"/>
</dbReference>
<keyword evidence="2" id="KW-0238">DNA-binding</keyword>